<evidence type="ECO:0000256" key="1">
    <source>
        <dbReference type="SAM" id="Coils"/>
    </source>
</evidence>
<dbReference type="RefSeq" id="WP_075458644.1">
    <property type="nucleotide sequence ID" value="NZ_CZVL01000012.1"/>
</dbReference>
<gene>
    <name evidence="3" type="ORF">JGI4_01594</name>
</gene>
<dbReference type="STRING" id="1633631.GCA_001442925_01589"/>
<dbReference type="Gene3D" id="3.40.50.300">
    <property type="entry name" value="P-loop containing nucleotide triphosphate hydrolases"/>
    <property type="match status" value="1"/>
</dbReference>
<proteinExistence type="predicted"/>
<dbReference type="GO" id="GO:0005524">
    <property type="term" value="F:ATP binding"/>
    <property type="evidence" value="ECO:0007669"/>
    <property type="project" value="InterPro"/>
</dbReference>
<dbReference type="InterPro" id="IPR027417">
    <property type="entry name" value="P-loop_NTPase"/>
</dbReference>
<accession>A0A0S4N7D4</accession>
<dbReference type="OrthoDB" id="9804145at2"/>
<dbReference type="AlphaFoldDB" id="A0A0P1LVF8"/>
<dbReference type="Proteomes" id="UP000182011">
    <property type="component" value="Unassembled WGS sequence"/>
</dbReference>
<dbReference type="SMART" id="SM00487">
    <property type="entry name" value="DEXDc"/>
    <property type="match status" value="1"/>
</dbReference>
<reference evidence="3 4" key="1">
    <citation type="submission" date="2015-11" db="EMBL/GenBank/DDBJ databases">
        <authorList>
            <person name="Zhang Y."/>
            <person name="Guo Z."/>
        </authorList>
    </citation>
    <scope>NUCLEOTIDE SEQUENCE [LARGE SCALE GENOMIC DNA]</scope>
    <source>
        <strain evidence="3">JGI-4</strain>
    </source>
</reference>
<name>A0A0P1LVF8_9BACT</name>
<dbReference type="GO" id="GO:0016787">
    <property type="term" value="F:hydrolase activity"/>
    <property type="evidence" value="ECO:0007669"/>
    <property type="project" value="InterPro"/>
</dbReference>
<dbReference type="InterPro" id="IPR006935">
    <property type="entry name" value="Helicase/UvrB_N"/>
</dbReference>
<dbReference type="Pfam" id="PF04851">
    <property type="entry name" value="ResIII"/>
    <property type="match status" value="1"/>
</dbReference>
<protein>
    <submittedName>
        <fullName evidence="3">Type III restriction enzyme, res subunit</fullName>
    </submittedName>
</protein>
<sequence length="1033" mass="121749">MNLEKYLILNKYLLSLFGVNEFRELQEKLKDASVGTDSNGRTYFLNILRSAFENRKISDDALFIYDENVQSYVKKINFRREPVSLKYFQYLAVLFTEIVLDNLKNRKFEFIYNLNEFLRAYIQEKNIKIIDEFTEGDLNKLAFWMATGSGKTLIAHINYYQFFHYNLFSPDNILFITPNEGLSKQHFEELQKSGIPSRLYGGSLNNGLKNEREVLVIEMTKFVEEKKGGGVTLPVETFEGRNLIFVDEGHKGKRSEEQKWAKLRDKLSENGFVFEYSATFGQILSEKNKETLVEYAKSIVFDYSYKYFYLDGYGKDFSVLNVKGTGISEQEFQEVMFIANLLSFYEQLLVYEENVHLAKEYNIEKPLWIFVGATVTGKKEAGEESDVVQIVEFINRVIEDEDWAKWWAKKILNGETNLKDEKDNDVFQNSFRYLRERGVDFEDLYRRVFGGRGGFKIYEIKNAQGEFGLKVGENNYFGVINIGDVSGFKKQLETKGIFVEQDVISGSLFDDIKKEGSSINILIGSRKFIEGWDTWRVSSMGLLNIGREQGPQIIQLFGRGVRLKGKEMSLKRSGENSYIRLLETLNIYGIKADYLSKFLEAIRREEVEFETIEIPVKLQHEEKWKDLYTLTKDEKRKFEEEEVLRLELDDKIYFRIDLSLKASMYSSRERREEGGKIVGIETAEIKPEVKPLFFPEDKLNLLDWNRIWQEINEYKILMGFWNLVINKEVLRNLLLSNRYNILTLPDAFDIKTQKDVKRLEDIAILVIKKYIEKFYRKYANQFETEHLRYDTFSNQKGQLLLPFVSETGEKYVVQIDKEKKELINKIRALVKDLAKLIKEETEELPRIYFDKHLFLPILIKSNKIDRITPAGLEESEEKFIKDLRNYLRENKDRFKDYEVYLLRNFPKSGRGFRLQWAEFYPDFILWIKKGEKQIMVFIEPHGLEHSKGLNDEKIRFAGVNDSEGITIKKIEQEINKKEKKNLILEYFLLSQTPYERLIQGEVRPPSKSEYEKNHVLFLDDSSWTEKLFNILMR</sequence>
<dbReference type="InterPro" id="IPR014001">
    <property type="entry name" value="Helicase_ATP-bd"/>
</dbReference>
<accession>A0A0P1LVF8</accession>
<dbReference type="GO" id="GO:0003677">
    <property type="term" value="F:DNA binding"/>
    <property type="evidence" value="ECO:0007669"/>
    <property type="project" value="InterPro"/>
</dbReference>
<evidence type="ECO:0000259" key="2">
    <source>
        <dbReference type="SMART" id="SM00487"/>
    </source>
</evidence>
<evidence type="ECO:0000313" key="3">
    <source>
        <dbReference type="EMBL" id="CUU06728.1"/>
    </source>
</evidence>
<feature type="coiled-coil region" evidence="1">
    <location>
        <begin position="812"/>
        <end position="843"/>
    </location>
</feature>
<accession>A0A0P1LLM5</accession>
<keyword evidence="1" id="KW-0175">Coiled coil</keyword>
<dbReference type="EMBL" id="FAOP01000006">
    <property type="protein sequence ID" value="CUU06728.1"/>
    <property type="molecule type" value="Genomic_DNA"/>
</dbReference>
<dbReference type="SUPFAM" id="SSF52540">
    <property type="entry name" value="P-loop containing nucleoside triphosphate hydrolases"/>
    <property type="match status" value="2"/>
</dbReference>
<feature type="domain" description="Helicase ATP-binding" evidence="2">
    <location>
        <begin position="114"/>
        <end position="308"/>
    </location>
</feature>
<evidence type="ECO:0000313" key="4">
    <source>
        <dbReference type="Proteomes" id="UP000182011"/>
    </source>
</evidence>
<organism evidence="3 4">
    <name type="scientific">Candidatus Kryptonium thompsonii</name>
    <dbReference type="NCBI Taxonomy" id="1633631"/>
    <lineage>
        <taxon>Bacteria</taxon>
        <taxon>Pseudomonadati</taxon>
        <taxon>Candidatus Kryptoniota</taxon>
        <taxon>Candidatus Kryptonium</taxon>
    </lineage>
</organism>